<reference evidence="2" key="1">
    <citation type="journal article" date="2016" name="Nature">
        <title>The genome of the seagrass Zostera marina reveals angiosperm adaptation to the sea.</title>
        <authorList>
            <person name="Olsen J.L."/>
            <person name="Rouze P."/>
            <person name="Verhelst B."/>
            <person name="Lin Y.-C."/>
            <person name="Bayer T."/>
            <person name="Collen J."/>
            <person name="Dattolo E."/>
            <person name="De Paoli E."/>
            <person name="Dittami S."/>
            <person name="Maumus F."/>
            <person name="Michel G."/>
            <person name="Kersting A."/>
            <person name="Lauritano C."/>
            <person name="Lohaus R."/>
            <person name="Toepel M."/>
            <person name="Tonon T."/>
            <person name="Vanneste K."/>
            <person name="Amirebrahimi M."/>
            <person name="Brakel J."/>
            <person name="Bostroem C."/>
            <person name="Chovatia M."/>
            <person name="Grimwood J."/>
            <person name="Jenkins J.W."/>
            <person name="Jueterbock A."/>
            <person name="Mraz A."/>
            <person name="Stam W.T."/>
            <person name="Tice H."/>
            <person name="Bornberg-Bauer E."/>
            <person name="Green P.J."/>
            <person name="Pearson G.A."/>
            <person name="Procaccini G."/>
            <person name="Duarte C.M."/>
            <person name="Schmutz J."/>
            <person name="Reusch T.B.H."/>
            <person name="Van de Peer Y."/>
        </authorList>
    </citation>
    <scope>NUCLEOTIDE SEQUENCE [LARGE SCALE GENOMIC DNA]</scope>
    <source>
        <strain evidence="2">cv. Finnish</strain>
    </source>
</reference>
<gene>
    <name evidence="1" type="ORF">ZOSMA_87G00650</name>
</gene>
<name>A0A0K9NKL1_ZOSMR</name>
<accession>A0A0K9NKL1</accession>
<keyword evidence="2" id="KW-1185">Reference proteome</keyword>
<proteinExistence type="predicted"/>
<protein>
    <submittedName>
        <fullName evidence="1">Uncharacterized protein</fullName>
    </submittedName>
</protein>
<evidence type="ECO:0000313" key="2">
    <source>
        <dbReference type="Proteomes" id="UP000036987"/>
    </source>
</evidence>
<dbReference type="AlphaFoldDB" id="A0A0K9NKL1"/>
<organism evidence="1 2">
    <name type="scientific">Zostera marina</name>
    <name type="common">Eelgrass</name>
    <dbReference type="NCBI Taxonomy" id="29655"/>
    <lineage>
        <taxon>Eukaryota</taxon>
        <taxon>Viridiplantae</taxon>
        <taxon>Streptophyta</taxon>
        <taxon>Embryophyta</taxon>
        <taxon>Tracheophyta</taxon>
        <taxon>Spermatophyta</taxon>
        <taxon>Magnoliopsida</taxon>
        <taxon>Liliopsida</taxon>
        <taxon>Zosteraceae</taxon>
        <taxon>Zostera</taxon>
    </lineage>
</organism>
<evidence type="ECO:0000313" key="1">
    <source>
        <dbReference type="EMBL" id="KMZ57319.1"/>
    </source>
</evidence>
<sequence>MVANDFKLLPMDVPWIDQDQKNIYEAMATIQRVNLWISTCQ</sequence>
<comment type="caution">
    <text evidence="1">The sequence shown here is derived from an EMBL/GenBank/DDBJ whole genome shotgun (WGS) entry which is preliminary data.</text>
</comment>
<dbReference type="Proteomes" id="UP000036987">
    <property type="component" value="Unassembled WGS sequence"/>
</dbReference>
<dbReference type="EMBL" id="LFYR01002091">
    <property type="protein sequence ID" value="KMZ57319.1"/>
    <property type="molecule type" value="Genomic_DNA"/>
</dbReference>